<evidence type="ECO:0000313" key="1">
    <source>
        <dbReference type="EMBL" id="KAK9701620.1"/>
    </source>
</evidence>
<organism evidence="1 2">
    <name type="scientific">Popillia japonica</name>
    <name type="common">Japanese beetle</name>
    <dbReference type="NCBI Taxonomy" id="7064"/>
    <lineage>
        <taxon>Eukaryota</taxon>
        <taxon>Metazoa</taxon>
        <taxon>Ecdysozoa</taxon>
        <taxon>Arthropoda</taxon>
        <taxon>Hexapoda</taxon>
        <taxon>Insecta</taxon>
        <taxon>Pterygota</taxon>
        <taxon>Neoptera</taxon>
        <taxon>Endopterygota</taxon>
        <taxon>Coleoptera</taxon>
        <taxon>Polyphaga</taxon>
        <taxon>Scarabaeiformia</taxon>
        <taxon>Scarabaeidae</taxon>
        <taxon>Rutelinae</taxon>
        <taxon>Popillia</taxon>
    </lineage>
</organism>
<proteinExistence type="predicted"/>
<gene>
    <name evidence="1" type="ORF">QE152_g30465</name>
</gene>
<dbReference type="AlphaFoldDB" id="A0AAW1JET7"/>
<name>A0AAW1JET7_POPJA</name>
<protein>
    <submittedName>
        <fullName evidence="1">Uncharacterized protein</fullName>
    </submittedName>
</protein>
<comment type="caution">
    <text evidence="1">The sequence shown here is derived from an EMBL/GenBank/DDBJ whole genome shotgun (WGS) entry which is preliminary data.</text>
</comment>
<keyword evidence="2" id="KW-1185">Reference proteome</keyword>
<dbReference type="EMBL" id="JASPKY010000411">
    <property type="protein sequence ID" value="KAK9701620.1"/>
    <property type="molecule type" value="Genomic_DNA"/>
</dbReference>
<reference evidence="1 2" key="1">
    <citation type="journal article" date="2024" name="BMC Genomics">
        <title>De novo assembly and annotation of Popillia japonica's genome with initial clues to its potential as an invasive pest.</title>
        <authorList>
            <person name="Cucini C."/>
            <person name="Boschi S."/>
            <person name="Funari R."/>
            <person name="Cardaioli E."/>
            <person name="Iannotti N."/>
            <person name="Marturano G."/>
            <person name="Paoli F."/>
            <person name="Bruttini M."/>
            <person name="Carapelli A."/>
            <person name="Frati F."/>
            <person name="Nardi F."/>
        </authorList>
    </citation>
    <scope>NUCLEOTIDE SEQUENCE [LARGE SCALE GENOMIC DNA]</scope>
    <source>
        <strain evidence="1">DMR45628</strain>
    </source>
</reference>
<sequence>MAASEIEELRKDVAALKQKQGSTYSAIPGPEPFSFVKEEWKPWIKHFERYRMAVRLDQEDEKLQINALLLHGTKGHEIP</sequence>
<dbReference type="Proteomes" id="UP001458880">
    <property type="component" value="Unassembled WGS sequence"/>
</dbReference>
<accession>A0AAW1JET7</accession>
<evidence type="ECO:0000313" key="2">
    <source>
        <dbReference type="Proteomes" id="UP001458880"/>
    </source>
</evidence>